<evidence type="ECO:0000256" key="1">
    <source>
        <dbReference type="SAM" id="MobiDB-lite"/>
    </source>
</evidence>
<proteinExistence type="predicted"/>
<gene>
    <name evidence="3" type="ORF">FHP25_22620</name>
</gene>
<dbReference type="AlphaFoldDB" id="A0A5C8PI29"/>
<dbReference type="SUPFAM" id="SSF47090">
    <property type="entry name" value="PGBD-like"/>
    <property type="match status" value="1"/>
</dbReference>
<dbReference type="EMBL" id="VDUZ01000028">
    <property type="protein sequence ID" value="TXL72995.1"/>
    <property type="molecule type" value="Genomic_DNA"/>
</dbReference>
<dbReference type="RefSeq" id="WP_147849251.1">
    <property type="nucleotide sequence ID" value="NZ_VDUZ01000028.1"/>
</dbReference>
<dbReference type="InterPro" id="IPR036365">
    <property type="entry name" value="PGBD-like_sf"/>
</dbReference>
<comment type="caution">
    <text evidence="3">The sequence shown here is derived from an EMBL/GenBank/DDBJ whole genome shotgun (WGS) entry which is preliminary data.</text>
</comment>
<keyword evidence="4" id="KW-1185">Reference proteome</keyword>
<feature type="region of interest" description="Disordered" evidence="1">
    <location>
        <begin position="10"/>
        <end position="118"/>
    </location>
</feature>
<reference evidence="3 4" key="1">
    <citation type="submission" date="2019-06" db="EMBL/GenBank/DDBJ databases">
        <title>New taxonomy in bacterial strain CC-CFT640, isolated from vineyard.</title>
        <authorList>
            <person name="Lin S.-Y."/>
            <person name="Tsai C.-F."/>
            <person name="Young C.-C."/>
        </authorList>
    </citation>
    <scope>NUCLEOTIDE SEQUENCE [LARGE SCALE GENOMIC DNA]</scope>
    <source>
        <strain evidence="3 4">CC-CFT640</strain>
    </source>
</reference>
<feature type="compositionally biased region" description="Basic and acidic residues" evidence="1">
    <location>
        <begin position="193"/>
        <end position="222"/>
    </location>
</feature>
<dbReference type="Gene3D" id="1.10.101.10">
    <property type="entry name" value="PGBD-like superfamily/PGBD"/>
    <property type="match status" value="1"/>
</dbReference>
<dbReference type="Proteomes" id="UP000321638">
    <property type="component" value="Unassembled WGS sequence"/>
</dbReference>
<evidence type="ECO:0000313" key="3">
    <source>
        <dbReference type="EMBL" id="TXL72995.1"/>
    </source>
</evidence>
<protein>
    <submittedName>
        <fullName evidence="3">Peptidoglycan-binding protein</fullName>
    </submittedName>
</protein>
<feature type="region of interest" description="Disordered" evidence="1">
    <location>
        <begin position="193"/>
        <end position="241"/>
    </location>
</feature>
<sequence>MALAVAVGGAWLALRPGEDRTAMEGVPPPQTDDAQRRGADEQRAGREAQARKVAQEKAAAEAAQRQAKEQARAAAAARQQAEAEEAKHRAEAEARAAEAQARADAERQAEAAETALRLSEQDRKRIQVALSSLGYSTQGNDGAFGPRTRQMIAAWQKSQGALETGYLTAGELAALRQQAASALARYDDEQRKIEEDKKRADADARRQQEEDARKRAEEDQRRQAPPPASVAVAPPPSAAAADGSYYGEHCSGLKGEEVSCRAVSAVVTGGVGSFRWRVGRCGNGSFGSATFKIDPTGALTGTVMGFNERCLPGGAQIWGQYAAGRITIQSRGNLRATLIRK</sequence>
<evidence type="ECO:0000259" key="2">
    <source>
        <dbReference type="Pfam" id="PF01471"/>
    </source>
</evidence>
<dbReference type="OrthoDB" id="7283865at2"/>
<name>A0A5C8PI29_9HYPH</name>
<organism evidence="3 4">
    <name type="scientific">Vineibacter terrae</name>
    <dbReference type="NCBI Taxonomy" id="2586908"/>
    <lineage>
        <taxon>Bacteria</taxon>
        <taxon>Pseudomonadati</taxon>
        <taxon>Pseudomonadota</taxon>
        <taxon>Alphaproteobacteria</taxon>
        <taxon>Hyphomicrobiales</taxon>
        <taxon>Vineibacter</taxon>
    </lineage>
</organism>
<dbReference type="InterPro" id="IPR002477">
    <property type="entry name" value="Peptidoglycan-bd-like"/>
</dbReference>
<dbReference type="Pfam" id="PF01471">
    <property type="entry name" value="PG_binding_1"/>
    <property type="match status" value="1"/>
</dbReference>
<dbReference type="InterPro" id="IPR036366">
    <property type="entry name" value="PGBDSf"/>
</dbReference>
<feature type="domain" description="Peptidoglycan binding-like" evidence="2">
    <location>
        <begin position="120"/>
        <end position="175"/>
    </location>
</feature>
<accession>A0A5C8PI29</accession>
<evidence type="ECO:0000313" key="4">
    <source>
        <dbReference type="Proteomes" id="UP000321638"/>
    </source>
</evidence>
<feature type="compositionally biased region" description="Pro residues" evidence="1">
    <location>
        <begin position="224"/>
        <end position="237"/>
    </location>
</feature>
<feature type="compositionally biased region" description="Basic and acidic residues" evidence="1">
    <location>
        <begin position="33"/>
        <end position="59"/>
    </location>
</feature>
<feature type="compositionally biased region" description="Basic and acidic residues" evidence="1">
    <location>
        <begin position="84"/>
        <end position="110"/>
    </location>
</feature>